<dbReference type="Gene3D" id="3.40.50.720">
    <property type="entry name" value="NAD(P)-binding Rossmann-like Domain"/>
    <property type="match status" value="1"/>
</dbReference>
<reference evidence="2" key="2">
    <citation type="journal article" date="2023" name="IMA Fungus">
        <title>Comparative genomic study of the Penicillium genus elucidates a diverse pangenome and 15 lateral gene transfer events.</title>
        <authorList>
            <person name="Petersen C."/>
            <person name="Sorensen T."/>
            <person name="Nielsen M.R."/>
            <person name="Sondergaard T.E."/>
            <person name="Sorensen J.L."/>
            <person name="Fitzpatrick D.A."/>
            <person name="Frisvad J.C."/>
            <person name="Nielsen K.L."/>
        </authorList>
    </citation>
    <scope>NUCLEOTIDE SEQUENCE</scope>
    <source>
        <strain evidence="2">IBT 19713</strain>
    </source>
</reference>
<dbReference type="AlphaFoldDB" id="A0A9W9TY51"/>
<evidence type="ECO:0000313" key="2">
    <source>
        <dbReference type="EMBL" id="KAJ5245949.1"/>
    </source>
</evidence>
<protein>
    <recommendedName>
        <fullName evidence="4">NmrA-like domain-containing protein</fullName>
    </recommendedName>
</protein>
<dbReference type="InterPro" id="IPR051164">
    <property type="entry name" value="NmrA-like_oxidored"/>
</dbReference>
<dbReference type="Gene3D" id="3.90.25.10">
    <property type="entry name" value="UDP-galactose 4-epimerase, domain 1"/>
    <property type="match status" value="1"/>
</dbReference>
<sequence>MPKTLHLLREEITYSKKKSIFFFNSSIATGNVLSLLDSLTIRRLALYLGRSFNVCILVFIDNRKARAQSGTRVLLRFLFLYRLGDDFRHRNSDDKFVTDVGFFGAQAFLSPEEYRNECLSLAGDELTFAEMEKIFRKECGRAVPLTFHFVSRILMWMMNELGYMFQWFYDSGFGADITALKEIRPDLQTFESWLANESGFVAK</sequence>
<dbReference type="Proteomes" id="UP001150941">
    <property type="component" value="Unassembled WGS sequence"/>
</dbReference>
<dbReference type="PANTHER" id="PTHR42748:SF7">
    <property type="entry name" value="NMRA LIKE REDOX SENSOR 1-RELATED"/>
    <property type="match status" value="1"/>
</dbReference>
<keyword evidence="3" id="KW-1185">Reference proteome</keyword>
<gene>
    <name evidence="2" type="ORF">N7468_000932</name>
</gene>
<evidence type="ECO:0000256" key="1">
    <source>
        <dbReference type="ARBA" id="ARBA00022857"/>
    </source>
</evidence>
<comment type="caution">
    <text evidence="2">The sequence shown here is derived from an EMBL/GenBank/DDBJ whole genome shotgun (WGS) entry which is preliminary data.</text>
</comment>
<dbReference type="EMBL" id="JAPQKS010000002">
    <property type="protein sequence ID" value="KAJ5245949.1"/>
    <property type="molecule type" value="Genomic_DNA"/>
</dbReference>
<dbReference type="SUPFAM" id="SSF51735">
    <property type="entry name" value="NAD(P)-binding Rossmann-fold domains"/>
    <property type="match status" value="1"/>
</dbReference>
<organism evidence="2 3">
    <name type="scientific">Penicillium chermesinum</name>
    <dbReference type="NCBI Taxonomy" id="63820"/>
    <lineage>
        <taxon>Eukaryota</taxon>
        <taxon>Fungi</taxon>
        <taxon>Dikarya</taxon>
        <taxon>Ascomycota</taxon>
        <taxon>Pezizomycotina</taxon>
        <taxon>Eurotiomycetes</taxon>
        <taxon>Eurotiomycetidae</taxon>
        <taxon>Eurotiales</taxon>
        <taxon>Aspergillaceae</taxon>
        <taxon>Penicillium</taxon>
    </lineage>
</organism>
<accession>A0A9W9TY51</accession>
<evidence type="ECO:0000313" key="3">
    <source>
        <dbReference type="Proteomes" id="UP001150941"/>
    </source>
</evidence>
<evidence type="ECO:0008006" key="4">
    <source>
        <dbReference type="Google" id="ProtNLM"/>
    </source>
</evidence>
<name>A0A9W9TY51_9EURO</name>
<dbReference type="GeneID" id="83197532"/>
<proteinExistence type="predicted"/>
<dbReference type="PANTHER" id="PTHR42748">
    <property type="entry name" value="NITROGEN METABOLITE REPRESSION PROTEIN NMRA FAMILY MEMBER"/>
    <property type="match status" value="1"/>
</dbReference>
<reference evidence="2" key="1">
    <citation type="submission" date="2022-11" db="EMBL/GenBank/DDBJ databases">
        <authorList>
            <person name="Petersen C."/>
        </authorList>
    </citation>
    <scope>NUCLEOTIDE SEQUENCE</scope>
    <source>
        <strain evidence="2">IBT 19713</strain>
    </source>
</reference>
<dbReference type="InterPro" id="IPR036291">
    <property type="entry name" value="NAD(P)-bd_dom_sf"/>
</dbReference>
<dbReference type="RefSeq" id="XP_058333370.1">
    <property type="nucleotide sequence ID" value="XM_058470229.1"/>
</dbReference>
<dbReference type="OrthoDB" id="9997102at2759"/>
<keyword evidence="1" id="KW-0521">NADP</keyword>
<dbReference type="GO" id="GO:0005634">
    <property type="term" value="C:nucleus"/>
    <property type="evidence" value="ECO:0007669"/>
    <property type="project" value="TreeGrafter"/>
</dbReference>